<keyword evidence="2" id="KW-0378">Hydrolase</keyword>
<proteinExistence type="predicted"/>
<gene>
    <name evidence="1" type="ORF">GQM04_31895</name>
    <name evidence="2" type="ORF">GQM04_31905</name>
</gene>
<dbReference type="GO" id="GO:0016787">
    <property type="term" value="F:hydrolase activity"/>
    <property type="evidence" value="ECO:0007669"/>
    <property type="project" value="UniProtKB-KW"/>
</dbReference>
<evidence type="ECO:0000313" key="1">
    <source>
        <dbReference type="EMBL" id="MWL50001.1"/>
    </source>
</evidence>
<evidence type="ECO:0000313" key="2">
    <source>
        <dbReference type="EMBL" id="MWL50003.1"/>
    </source>
</evidence>
<comment type="caution">
    <text evidence="2">The sequence shown here is derived from an EMBL/GenBank/DDBJ whole genome shotgun (WGS) entry which is preliminary data.</text>
</comment>
<dbReference type="EMBL" id="WTMY01001025">
    <property type="protein sequence ID" value="MWL50003.1"/>
    <property type="molecule type" value="Genomic_DNA"/>
</dbReference>
<sequence length="21" mass="2271">NVHANSRAYFLAEKRAGVPGL</sequence>
<organism evidence="2 3">
    <name type="scientific">Escherichia coli</name>
    <dbReference type="NCBI Taxonomy" id="562"/>
    <lineage>
        <taxon>Bacteria</taxon>
        <taxon>Pseudomonadati</taxon>
        <taxon>Pseudomonadota</taxon>
        <taxon>Gammaproteobacteria</taxon>
        <taxon>Enterobacterales</taxon>
        <taxon>Enterobacteriaceae</taxon>
        <taxon>Escherichia</taxon>
    </lineage>
</organism>
<protein>
    <submittedName>
        <fullName evidence="2">GDP-mannose mannosyl hydrolase</fullName>
    </submittedName>
</protein>
<dbReference type="EMBL" id="WTMY01001024">
    <property type="protein sequence ID" value="MWL50001.1"/>
    <property type="molecule type" value="Genomic_DNA"/>
</dbReference>
<accession>A0A6L7A6F1</accession>
<dbReference type="Proteomes" id="UP000487258">
    <property type="component" value="Unassembled WGS sequence"/>
</dbReference>
<feature type="non-terminal residue" evidence="2">
    <location>
        <position position="1"/>
    </location>
</feature>
<dbReference type="AlphaFoldDB" id="A0A6L7A6F1"/>
<reference evidence="2 3" key="1">
    <citation type="submission" date="2019-12" db="EMBL/GenBank/DDBJ databases">
        <title>Enteriobacteria Tanzani isolates_10432.</title>
        <authorList>
            <person name="Subbiah M."/>
            <person name="Call D."/>
        </authorList>
    </citation>
    <scope>NUCLEOTIDE SEQUENCE [LARGE SCALE GENOMIC DNA]</scope>
    <source>
        <strain evidence="2 3">10432wF6</strain>
    </source>
</reference>
<name>A0A6L7A6F1_ECOLX</name>
<evidence type="ECO:0000313" key="3">
    <source>
        <dbReference type="Proteomes" id="UP000487258"/>
    </source>
</evidence>